<feature type="transmembrane region" description="Helical" evidence="7">
    <location>
        <begin position="366"/>
        <end position="390"/>
    </location>
</feature>
<evidence type="ECO:0000256" key="5">
    <source>
        <dbReference type="ARBA" id="ARBA00022989"/>
    </source>
</evidence>
<evidence type="ECO:0000256" key="4">
    <source>
        <dbReference type="ARBA" id="ARBA00022692"/>
    </source>
</evidence>
<evidence type="ECO:0000313" key="9">
    <source>
        <dbReference type="EMBL" id="MFI7586838.1"/>
    </source>
</evidence>
<dbReference type="EMBL" id="JBITLV010000002">
    <property type="protein sequence ID" value="MFI7586838.1"/>
    <property type="molecule type" value="Genomic_DNA"/>
</dbReference>
<organism evidence="9 10">
    <name type="scientific">Spongisporangium articulatum</name>
    <dbReference type="NCBI Taxonomy" id="3362603"/>
    <lineage>
        <taxon>Bacteria</taxon>
        <taxon>Bacillati</taxon>
        <taxon>Actinomycetota</taxon>
        <taxon>Actinomycetes</taxon>
        <taxon>Kineosporiales</taxon>
        <taxon>Kineosporiaceae</taxon>
        <taxon>Spongisporangium</taxon>
    </lineage>
</organism>
<dbReference type="Gene3D" id="1.10.3720.10">
    <property type="entry name" value="MetI-like"/>
    <property type="match status" value="1"/>
</dbReference>
<sequence>MTSGTLAKAGRNGLTALVVLGVWEVVGRLALIGDGALPAPTAIVAAFWRSRSDYPQHVLATVEAAGAGFVLGNLVAVALAVLYVLVPGVERAGRSLMVALFCLPVVVVAPILAIALPGDWPKITLAALSVFFPTLVSTVQGLRHAPGDALGVVTSAGGGFLRQLWLVRVRAAVPDLLSGLQVAAPAAMLGALLGEFMGSNAGLGVYLLGSLGRADPPTLWAIGLVATAISATAYGLFGLLRRALSTGQAEALQVFATEVRARPQNAGQAALSGLRVLAWTAVSLAVVVGAWYAFIRATGLPSMLMNSPADVWRSLVTGPHAADVRADLLPTLRASLLDAALGSLAGIGTAFVLAVGLSLLPAAGRAVMPFAFLSQTMPIVALTPLIALVFGRGTLTITVVTVSVTFFPALVTVLGGLERAPTGPLAVLDSVAAGPFTTLRLVTVPNALPHLLTAVRLAAPRALTGVLLAEQFVTGTGLGGLLGHARGFLDYRMMWVIAATVALVSVVVYMLAEALEWQVLRRRT</sequence>
<feature type="transmembrane region" description="Helical" evidence="7">
    <location>
        <begin position="276"/>
        <end position="295"/>
    </location>
</feature>
<dbReference type="SUPFAM" id="SSF161098">
    <property type="entry name" value="MetI-like"/>
    <property type="match status" value="2"/>
</dbReference>
<keyword evidence="5 7" id="KW-1133">Transmembrane helix</keyword>
<name>A0ABW8ALH7_9ACTN</name>
<protein>
    <submittedName>
        <fullName evidence="9">ABC transporter permease</fullName>
    </submittedName>
</protein>
<evidence type="ECO:0000256" key="3">
    <source>
        <dbReference type="ARBA" id="ARBA00022475"/>
    </source>
</evidence>
<dbReference type="InterPro" id="IPR000515">
    <property type="entry name" value="MetI-like"/>
</dbReference>
<dbReference type="RefSeq" id="WP_398277344.1">
    <property type="nucleotide sequence ID" value="NZ_JBITLV010000002.1"/>
</dbReference>
<feature type="transmembrane region" description="Helical" evidence="7">
    <location>
        <begin position="98"/>
        <end position="117"/>
    </location>
</feature>
<feature type="domain" description="ABC transmembrane type-1" evidence="8">
    <location>
        <begin position="328"/>
        <end position="512"/>
    </location>
</feature>
<feature type="transmembrane region" description="Helical" evidence="7">
    <location>
        <begin position="64"/>
        <end position="86"/>
    </location>
</feature>
<keyword evidence="3" id="KW-1003">Cell membrane</keyword>
<feature type="transmembrane region" description="Helical" evidence="7">
    <location>
        <begin position="397"/>
        <end position="417"/>
    </location>
</feature>
<evidence type="ECO:0000313" key="10">
    <source>
        <dbReference type="Proteomes" id="UP001612915"/>
    </source>
</evidence>
<dbReference type="CDD" id="cd06261">
    <property type="entry name" value="TM_PBP2"/>
    <property type="match status" value="1"/>
</dbReference>
<evidence type="ECO:0000256" key="6">
    <source>
        <dbReference type="ARBA" id="ARBA00023136"/>
    </source>
</evidence>
<proteinExistence type="inferred from homology"/>
<keyword evidence="10" id="KW-1185">Reference proteome</keyword>
<evidence type="ECO:0000256" key="2">
    <source>
        <dbReference type="ARBA" id="ARBA00022448"/>
    </source>
</evidence>
<comment type="subcellular location">
    <subcellularLocation>
        <location evidence="1 7">Cell membrane</location>
        <topology evidence="1 7">Multi-pass membrane protein</topology>
    </subcellularLocation>
</comment>
<evidence type="ECO:0000256" key="1">
    <source>
        <dbReference type="ARBA" id="ARBA00004651"/>
    </source>
</evidence>
<dbReference type="PANTHER" id="PTHR30151">
    <property type="entry name" value="ALKANE SULFONATE ABC TRANSPORTER-RELATED, MEMBRANE SUBUNIT"/>
    <property type="match status" value="1"/>
</dbReference>
<feature type="transmembrane region" description="Helical" evidence="7">
    <location>
        <begin position="493"/>
        <end position="512"/>
    </location>
</feature>
<dbReference type="PROSITE" id="PS50928">
    <property type="entry name" value="ABC_TM1"/>
    <property type="match status" value="1"/>
</dbReference>
<dbReference type="PANTHER" id="PTHR30151:SF20">
    <property type="entry name" value="ABC TRANSPORTER PERMEASE PROTEIN HI_0355-RELATED"/>
    <property type="match status" value="1"/>
</dbReference>
<dbReference type="Pfam" id="PF00528">
    <property type="entry name" value="BPD_transp_1"/>
    <property type="match status" value="2"/>
</dbReference>
<feature type="transmembrane region" description="Helical" evidence="7">
    <location>
        <begin position="186"/>
        <end position="207"/>
    </location>
</feature>
<keyword evidence="2 7" id="KW-0813">Transport</keyword>
<evidence type="ECO:0000256" key="7">
    <source>
        <dbReference type="RuleBase" id="RU363032"/>
    </source>
</evidence>
<keyword evidence="4 7" id="KW-0812">Transmembrane</keyword>
<feature type="transmembrane region" description="Helical" evidence="7">
    <location>
        <begin position="123"/>
        <end position="142"/>
    </location>
</feature>
<evidence type="ECO:0000259" key="8">
    <source>
        <dbReference type="PROSITE" id="PS50928"/>
    </source>
</evidence>
<keyword evidence="6 7" id="KW-0472">Membrane</keyword>
<comment type="similarity">
    <text evidence="7">Belongs to the binding-protein-dependent transport system permease family.</text>
</comment>
<reference evidence="9 10" key="1">
    <citation type="submission" date="2024-10" db="EMBL/GenBank/DDBJ databases">
        <title>The Natural Products Discovery Center: Release of the First 8490 Sequenced Strains for Exploring Actinobacteria Biosynthetic Diversity.</title>
        <authorList>
            <person name="Kalkreuter E."/>
            <person name="Kautsar S.A."/>
            <person name="Yang D."/>
            <person name="Bader C.D."/>
            <person name="Teijaro C.N."/>
            <person name="Fluegel L."/>
            <person name="Davis C.M."/>
            <person name="Simpson J.R."/>
            <person name="Lauterbach L."/>
            <person name="Steele A.D."/>
            <person name="Gui C."/>
            <person name="Meng S."/>
            <person name="Li G."/>
            <person name="Viehrig K."/>
            <person name="Ye F."/>
            <person name="Su P."/>
            <person name="Kiefer A.F."/>
            <person name="Nichols A."/>
            <person name="Cepeda A.J."/>
            <person name="Yan W."/>
            <person name="Fan B."/>
            <person name="Jiang Y."/>
            <person name="Adhikari A."/>
            <person name="Zheng C.-J."/>
            <person name="Schuster L."/>
            <person name="Cowan T.M."/>
            <person name="Smanski M.J."/>
            <person name="Chevrette M.G."/>
            <person name="De Carvalho L.P.S."/>
            <person name="Shen B."/>
        </authorList>
    </citation>
    <scope>NUCLEOTIDE SEQUENCE [LARGE SCALE GENOMIC DNA]</scope>
    <source>
        <strain evidence="9 10">NPDC049639</strain>
    </source>
</reference>
<dbReference type="InterPro" id="IPR035906">
    <property type="entry name" value="MetI-like_sf"/>
</dbReference>
<accession>A0ABW8ALH7</accession>
<feature type="transmembrane region" description="Helical" evidence="7">
    <location>
        <begin position="339"/>
        <end position="360"/>
    </location>
</feature>
<comment type="caution">
    <text evidence="9">The sequence shown here is derived from an EMBL/GenBank/DDBJ whole genome shotgun (WGS) entry which is preliminary data.</text>
</comment>
<gene>
    <name evidence="9" type="ORF">ACIB24_07165</name>
</gene>
<feature type="transmembrane region" description="Helical" evidence="7">
    <location>
        <begin position="219"/>
        <end position="237"/>
    </location>
</feature>
<feature type="transmembrane region" description="Helical" evidence="7">
    <location>
        <begin position="12"/>
        <end position="31"/>
    </location>
</feature>
<dbReference type="Proteomes" id="UP001612915">
    <property type="component" value="Unassembled WGS sequence"/>
</dbReference>